<dbReference type="SMART" id="SM00267">
    <property type="entry name" value="GGDEF"/>
    <property type="match status" value="1"/>
</dbReference>
<evidence type="ECO:0000313" key="4">
    <source>
        <dbReference type="Proteomes" id="UP000531659"/>
    </source>
</evidence>
<dbReference type="GO" id="GO:0071111">
    <property type="term" value="F:cyclic-guanylate-specific phosphodiesterase activity"/>
    <property type="evidence" value="ECO:0007669"/>
    <property type="project" value="InterPro"/>
</dbReference>
<dbReference type="InterPro" id="IPR046342">
    <property type="entry name" value="CBS_dom_sf"/>
</dbReference>
<dbReference type="InterPro" id="IPR000644">
    <property type="entry name" value="CBS_dom"/>
</dbReference>
<proteinExistence type="predicted"/>
<dbReference type="PANTHER" id="PTHR33121">
    <property type="entry name" value="CYCLIC DI-GMP PHOSPHODIESTERASE PDEF"/>
    <property type="match status" value="1"/>
</dbReference>
<protein>
    <submittedName>
        <fullName evidence="3">GGDEF domain-containing protein</fullName>
    </submittedName>
</protein>
<dbReference type="Gene3D" id="3.10.580.10">
    <property type="entry name" value="CBS-domain"/>
    <property type="match status" value="1"/>
</dbReference>
<dbReference type="SUPFAM" id="SSF54631">
    <property type="entry name" value="CBS-domain pair"/>
    <property type="match status" value="1"/>
</dbReference>
<accession>A0A7Y3WSL7</accession>
<name>A0A7Y3WSL7_9CLOT</name>
<dbReference type="SUPFAM" id="SSF55073">
    <property type="entry name" value="Nucleotide cyclase"/>
    <property type="match status" value="1"/>
</dbReference>
<evidence type="ECO:0000313" key="3">
    <source>
        <dbReference type="EMBL" id="NNU77232.1"/>
    </source>
</evidence>
<dbReference type="CDD" id="cd04598">
    <property type="entry name" value="CBS_pair_GGDEF_EAL"/>
    <property type="match status" value="1"/>
</dbReference>
<dbReference type="Gene3D" id="3.20.20.450">
    <property type="entry name" value="EAL domain"/>
    <property type="match status" value="1"/>
</dbReference>
<dbReference type="InterPro" id="IPR050706">
    <property type="entry name" value="Cyclic-di-GMP_PDE-like"/>
</dbReference>
<dbReference type="Pfam" id="PF00990">
    <property type="entry name" value="GGDEF"/>
    <property type="match status" value="1"/>
</dbReference>
<dbReference type="InterPro" id="IPR001633">
    <property type="entry name" value="EAL_dom"/>
</dbReference>
<dbReference type="InterPro" id="IPR035919">
    <property type="entry name" value="EAL_sf"/>
</dbReference>
<dbReference type="InterPro" id="IPR000160">
    <property type="entry name" value="GGDEF_dom"/>
</dbReference>
<dbReference type="EMBL" id="JABEYB010000011">
    <property type="protein sequence ID" value="NNU77232.1"/>
    <property type="molecule type" value="Genomic_DNA"/>
</dbReference>
<comment type="caution">
    <text evidence="3">The sequence shown here is derived from an EMBL/GenBank/DDBJ whole genome shotgun (WGS) entry which is preliminary data.</text>
</comment>
<dbReference type="InterPro" id="IPR029787">
    <property type="entry name" value="Nucleotide_cyclase"/>
</dbReference>
<dbReference type="RefSeq" id="WP_171297885.1">
    <property type="nucleotide sequence ID" value="NZ_CP087098.1"/>
</dbReference>
<feature type="domain" description="EAL" evidence="1">
    <location>
        <begin position="1"/>
        <end position="248"/>
    </location>
</feature>
<gene>
    <name evidence="3" type="ORF">HLQ16_14955</name>
</gene>
<dbReference type="CDD" id="cd01948">
    <property type="entry name" value="EAL"/>
    <property type="match status" value="1"/>
</dbReference>
<dbReference type="CDD" id="cd01949">
    <property type="entry name" value="GGDEF"/>
    <property type="match status" value="1"/>
</dbReference>
<reference evidence="3 4" key="1">
    <citation type="submission" date="2020-05" db="EMBL/GenBank/DDBJ databases">
        <title>Complete genome of Clostridium estertheticum subspecies estertheticum, isolated from Vacuum packed lamb meat from New Zealand imported to Switzerland.</title>
        <authorList>
            <person name="Wambui J."/>
            <person name="Stevens M.J.A."/>
            <person name="Stephan R."/>
        </authorList>
    </citation>
    <scope>NUCLEOTIDE SEQUENCE [LARGE SCALE GENOMIC DNA]</scope>
    <source>
        <strain evidence="3 4">CEST001</strain>
    </source>
</reference>
<evidence type="ECO:0000259" key="2">
    <source>
        <dbReference type="PROSITE" id="PS50887"/>
    </source>
</evidence>
<dbReference type="Gene3D" id="3.30.70.270">
    <property type="match status" value="1"/>
</dbReference>
<dbReference type="SUPFAM" id="SSF141868">
    <property type="entry name" value="EAL domain-like"/>
    <property type="match status" value="1"/>
</dbReference>
<dbReference type="PROSITE" id="PS50887">
    <property type="entry name" value="GGDEF"/>
    <property type="match status" value="1"/>
</dbReference>
<feature type="domain" description="GGDEF" evidence="2">
    <location>
        <begin position="429"/>
        <end position="582"/>
    </location>
</feature>
<dbReference type="Pfam" id="PF00563">
    <property type="entry name" value="EAL"/>
    <property type="match status" value="1"/>
</dbReference>
<dbReference type="PANTHER" id="PTHR33121:SF76">
    <property type="entry name" value="SIGNALING PROTEIN"/>
    <property type="match status" value="1"/>
</dbReference>
<dbReference type="Pfam" id="PF00571">
    <property type="entry name" value="CBS"/>
    <property type="match status" value="1"/>
</dbReference>
<dbReference type="PROSITE" id="PS50883">
    <property type="entry name" value="EAL"/>
    <property type="match status" value="1"/>
</dbReference>
<evidence type="ECO:0000259" key="1">
    <source>
        <dbReference type="PROSITE" id="PS50883"/>
    </source>
</evidence>
<dbReference type="AlphaFoldDB" id="A0A7Y3WSL7"/>
<organism evidence="3 4">
    <name type="scientific">Clostridium estertheticum</name>
    <dbReference type="NCBI Taxonomy" id="238834"/>
    <lineage>
        <taxon>Bacteria</taxon>
        <taxon>Bacillati</taxon>
        <taxon>Bacillota</taxon>
        <taxon>Clostridia</taxon>
        <taxon>Eubacteriales</taxon>
        <taxon>Clostridiaceae</taxon>
        <taxon>Clostridium</taxon>
    </lineage>
</organism>
<dbReference type="Proteomes" id="UP000531659">
    <property type="component" value="Unassembled WGS sequence"/>
</dbReference>
<dbReference type="InterPro" id="IPR043128">
    <property type="entry name" value="Rev_trsase/Diguanyl_cyclase"/>
</dbReference>
<sequence length="582" mass="66542">MSDELREIISSNRLRSVFQPIISMQTGEVIGYEALTRGPKDSKYINPEILFEEAKTHDLLWDLEITCRKNAIKTFSSHNSDKFLFVNIDPAVLKDDHFIKGFTKELLAKYNISPTSLIFEITEKTSIDCYENFSEVIDYYKNQGYKIAIDDVGTGYSGLTTIAKTRPNYIKMDMSLITNVTRDNFKKAIIKSFVDFANSTNTKIIAEGIEDVNDLYTLIEIGVHYGQGFLINRPADNLMEPTEIIKKRIVDKNINIRKHSFSPSSNVKIGEIAKEVSPVLSTTTCSEVDKLFKSNHSIRGISIVNNSYSIIGVVMNSDFFSKVGTQYGWSIYMKRPIHLIMDSNPLIIDYDTTLDIVSKIVISREEDKLYDYIIVKKNNKYFGVVTVISLLEKTMEFELNVAKYSNPLTGLPGNVVIEDFISKLIIDKKKFSLLYFDINDFKAFNDKYGFENGDRVLSFTSSVIQKHTCLYKDSFLGHIGGDDFVAIIPGYNAYNLCEDIINEFDNNIINFYNEYDRENKYIQSVNRNNISENYPLMSISIAIVINKNKSYTSIFELTEEAAKIKKKCKLKSKELMKSCYIV</sequence>
<dbReference type="NCBIfam" id="TIGR00254">
    <property type="entry name" value="GGDEF"/>
    <property type="match status" value="1"/>
</dbReference>
<dbReference type="SMART" id="SM00052">
    <property type="entry name" value="EAL"/>
    <property type="match status" value="1"/>
</dbReference>